<dbReference type="Pfam" id="PF00176">
    <property type="entry name" value="SNF2-rel_dom"/>
    <property type="match status" value="1"/>
</dbReference>
<dbReference type="InterPro" id="IPR001650">
    <property type="entry name" value="Helicase_C-like"/>
</dbReference>
<dbReference type="CDD" id="cd18012">
    <property type="entry name" value="DEXQc_arch_SWI2_SNF2"/>
    <property type="match status" value="1"/>
</dbReference>
<dbReference type="SMART" id="SM00490">
    <property type="entry name" value="HELICc"/>
    <property type="match status" value="1"/>
</dbReference>
<dbReference type="InterPro" id="IPR027417">
    <property type="entry name" value="P-loop_NTPase"/>
</dbReference>
<evidence type="ECO:0000256" key="1">
    <source>
        <dbReference type="ARBA" id="ARBA00022801"/>
    </source>
</evidence>
<keyword evidence="4" id="KW-0547">Nucleotide-binding</keyword>
<protein>
    <submittedName>
        <fullName evidence="4">Superfamily II DNA or RNA helicase, SNF2 family</fullName>
    </submittedName>
</protein>
<dbReference type="RefSeq" id="WP_091507324.1">
    <property type="nucleotide sequence ID" value="NZ_FOLE01000001.1"/>
</dbReference>
<dbReference type="InterPro" id="IPR038718">
    <property type="entry name" value="SNF2-like_sf"/>
</dbReference>
<dbReference type="Pfam" id="PF00271">
    <property type="entry name" value="Helicase_C"/>
    <property type="match status" value="1"/>
</dbReference>
<evidence type="ECO:0000313" key="5">
    <source>
        <dbReference type="Proteomes" id="UP000199514"/>
    </source>
</evidence>
<dbReference type="GO" id="GO:0016787">
    <property type="term" value="F:hydrolase activity"/>
    <property type="evidence" value="ECO:0007669"/>
    <property type="project" value="UniProtKB-KW"/>
</dbReference>
<name>A0A1I1EEX4_9BACT</name>
<evidence type="ECO:0000259" key="3">
    <source>
        <dbReference type="PROSITE" id="PS51194"/>
    </source>
</evidence>
<dbReference type="InterPro" id="IPR000330">
    <property type="entry name" value="SNF2_N"/>
</dbReference>
<evidence type="ECO:0000259" key="2">
    <source>
        <dbReference type="PROSITE" id="PS51192"/>
    </source>
</evidence>
<dbReference type="PROSITE" id="PS51194">
    <property type="entry name" value="HELICASE_CTER"/>
    <property type="match status" value="1"/>
</dbReference>
<dbReference type="PROSITE" id="PS51192">
    <property type="entry name" value="HELICASE_ATP_BIND_1"/>
    <property type="match status" value="1"/>
</dbReference>
<keyword evidence="5" id="KW-1185">Reference proteome</keyword>
<dbReference type="SUPFAM" id="SSF52540">
    <property type="entry name" value="P-loop containing nucleoside triphosphate hydrolases"/>
    <property type="match status" value="2"/>
</dbReference>
<dbReference type="InterPro" id="IPR049730">
    <property type="entry name" value="SNF2/RAD54-like_C"/>
</dbReference>
<sequence length="987" mass="114182">MKVSPTKPFQIVYSLFQHEFLGYLFESFAVQLDDHGRLSLQSQNISFKNANEFSDRMDEADWRLVKLIDEIQQDAVFKHFSTNNKKQTVSDFFIKIYDPNKPDKPLQEQISHYLERRMSEIIPLLSNKPIFEMGSDGEATYRRLAMADEPASIWFHFHRNQEATHYFPTILFKGQKLDFQYKNAIVMSNEPACLLLNRVLYTFKQSIDGNKLKPFLNKNHIVVPRSVEETYFNKFLKPLISHSEDIYAEGFEIIKQTPKPETILVIRELLQENARVAAPLLVGQTDENPAAEVRTENNTNISFELQFEYTGAETVKLNNSQDVLVTMQKEGDSYTFVRTQRDTAKEKNILKILQENGLKLHAGQVVMPHFEALEWLGRHADLLAENAVRVEQQTVSDVKYFIGHTSISLDVRENSDWFDIYANVQFGEYTIPFLKIRQLILQNKREFLLPNGEIAVIPEAWFTEYSELFALANTSDTGEVNITKAHFAMLNTMHDQELLSVKMNEKLERLRDFSSIESYPLPKAFKGVLRPYQKAGYDWMRFLNQYKLGGCLADDMGLGKTVQTLALLQSQKDEGIKRASLLVMPTSLVYNWEMEAKKFTTGLKILNYTGADREKSSEFFSYFDIIITSYGIVRLDLDVLKQYQFNYLILDESQAIKNPSSHIARAVTQIGAIHRLILTGTPLENSTLDLWSQMNFINEGLLGTQTYFRNEFQTPIERKNDETRLHKLHAIIKPFILRRHKSQVAKELPEKVENIHYSRMNAEQETEYEEAKSYFRNKILEHIEQKGMAQSQILLLQGLTQLRQLANHPRMVNEEYKGSSGKMEDIVHKLDNVIRENHKVLIFSQFVKHLSILREYLEHFKLNYAYLDGSTRDRQEQVNLFQKNADCQVFLISLKAGGVGLNLTAADYVFILDPWWNPAVEAQAIDRAHRIGQDKTVFVYKFISKDSVEEKILALQQNKLKLAGDLIVTEENFVKALSKDDIVELLA</sequence>
<dbReference type="CDD" id="cd18793">
    <property type="entry name" value="SF2_C_SNF"/>
    <property type="match status" value="1"/>
</dbReference>
<feature type="domain" description="Helicase ATP-binding" evidence="2">
    <location>
        <begin position="541"/>
        <end position="700"/>
    </location>
</feature>
<keyword evidence="4" id="KW-0067">ATP-binding</keyword>
<dbReference type="Proteomes" id="UP000199514">
    <property type="component" value="Unassembled WGS sequence"/>
</dbReference>
<dbReference type="STRING" id="927664.SAMN05421780_101691"/>
<accession>A0A1I1EEX4</accession>
<dbReference type="GO" id="GO:0004386">
    <property type="term" value="F:helicase activity"/>
    <property type="evidence" value="ECO:0007669"/>
    <property type="project" value="UniProtKB-KW"/>
</dbReference>
<dbReference type="EMBL" id="FOLE01000001">
    <property type="protein sequence ID" value="SFB83520.1"/>
    <property type="molecule type" value="Genomic_DNA"/>
</dbReference>
<dbReference type="SMART" id="SM00487">
    <property type="entry name" value="DEXDc"/>
    <property type="match status" value="1"/>
</dbReference>
<evidence type="ECO:0000313" key="4">
    <source>
        <dbReference type="EMBL" id="SFB83520.1"/>
    </source>
</evidence>
<keyword evidence="4" id="KW-0347">Helicase</keyword>
<feature type="domain" description="Helicase C-terminal" evidence="3">
    <location>
        <begin position="825"/>
        <end position="975"/>
    </location>
</feature>
<dbReference type="Gene3D" id="3.40.50.10810">
    <property type="entry name" value="Tandem AAA-ATPase domain"/>
    <property type="match status" value="1"/>
</dbReference>
<proteinExistence type="predicted"/>
<dbReference type="PANTHER" id="PTHR10799">
    <property type="entry name" value="SNF2/RAD54 HELICASE FAMILY"/>
    <property type="match status" value="1"/>
</dbReference>
<dbReference type="GO" id="GO:0005524">
    <property type="term" value="F:ATP binding"/>
    <property type="evidence" value="ECO:0007669"/>
    <property type="project" value="InterPro"/>
</dbReference>
<organism evidence="4 5">
    <name type="scientific">Flexibacter flexilis DSM 6793</name>
    <dbReference type="NCBI Taxonomy" id="927664"/>
    <lineage>
        <taxon>Bacteria</taxon>
        <taxon>Pseudomonadati</taxon>
        <taxon>Bacteroidota</taxon>
        <taxon>Cytophagia</taxon>
        <taxon>Cytophagales</taxon>
        <taxon>Flexibacteraceae</taxon>
        <taxon>Flexibacter</taxon>
    </lineage>
</organism>
<dbReference type="InterPro" id="IPR014001">
    <property type="entry name" value="Helicase_ATP-bd"/>
</dbReference>
<keyword evidence="1" id="KW-0378">Hydrolase</keyword>
<reference evidence="4 5" key="1">
    <citation type="submission" date="2016-10" db="EMBL/GenBank/DDBJ databases">
        <authorList>
            <person name="de Groot N.N."/>
        </authorList>
    </citation>
    <scope>NUCLEOTIDE SEQUENCE [LARGE SCALE GENOMIC DNA]</scope>
    <source>
        <strain evidence="4 5">DSM 6793</strain>
    </source>
</reference>
<gene>
    <name evidence="4" type="ORF">SAMN05421780_101691</name>
</gene>
<dbReference type="AlphaFoldDB" id="A0A1I1EEX4"/>
<dbReference type="Gene3D" id="3.40.50.300">
    <property type="entry name" value="P-loop containing nucleotide triphosphate hydrolases"/>
    <property type="match status" value="1"/>
</dbReference>
<dbReference type="OrthoDB" id="9760715at2"/>